<dbReference type="Pfam" id="PF13883">
    <property type="entry name" value="CREG_beta-barrel"/>
    <property type="match status" value="1"/>
</dbReference>
<name>A0ABZ1AJH0_AROEV</name>
<dbReference type="SUPFAM" id="SSF50475">
    <property type="entry name" value="FMN-binding split barrel"/>
    <property type="match status" value="1"/>
</dbReference>
<dbReference type="PANTHER" id="PTHR13343">
    <property type="entry name" value="CREG1 PROTEIN"/>
    <property type="match status" value="1"/>
</dbReference>
<evidence type="ECO:0000259" key="1">
    <source>
        <dbReference type="Pfam" id="PF13883"/>
    </source>
</evidence>
<dbReference type="InterPro" id="IPR055343">
    <property type="entry name" value="CREG_beta-barrel"/>
</dbReference>
<gene>
    <name evidence="2" type="ORF">U5817_22905</name>
</gene>
<reference evidence="2 3" key="1">
    <citation type="submission" date="2023-12" db="EMBL/GenBank/DDBJ databases">
        <title>A. evansii MAY27, complete genome.</title>
        <authorList>
            <person name="Wang Y."/>
        </authorList>
    </citation>
    <scope>NUCLEOTIDE SEQUENCE [LARGE SCALE GENOMIC DNA]</scope>
    <source>
        <strain evidence="2 3">MAY27</strain>
    </source>
</reference>
<dbReference type="PANTHER" id="PTHR13343:SF17">
    <property type="entry name" value="CELLULAR REPRESSOR OF E1A-STIMULATED GENES, ISOFORM A"/>
    <property type="match status" value="1"/>
</dbReference>
<dbReference type="EMBL" id="CP141259">
    <property type="protein sequence ID" value="WRL46015.1"/>
    <property type="molecule type" value="Genomic_DNA"/>
</dbReference>
<evidence type="ECO:0000313" key="3">
    <source>
        <dbReference type="Proteomes" id="UP001626593"/>
    </source>
</evidence>
<feature type="domain" description="CREG-like beta-barrel" evidence="1">
    <location>
        <begin position="8"/>
        <end position="145"/>
    </location>
</feature>
<evidence type="ECO:0000313" key="2">
    <source>
        <dbReference type="EMBL" id="WRL46015.1"/>
    </source>
</evidence>
<accession>A0ABZ1AJH0</accession>
<dbReference type="InterPro" id="IPR012349">
    <property type="entry name" value="Split_barrel_FMN-bd"/>
</dbReference>
<sequence>MKITVAPAIHLLHEAAHATLATHSTQLAGYPYATAVPCVVDAAQCPLFCVSLLAEHTKNLLADRRVSLSVVGAENGNIQAGVRMTVIGDVERFEPSAELVARYLRYQPDAKQYLELDFAFFRLQPKRIRYIGGPGKMGWIEDERWAGLPLLPEVAEADLLLQLAGSVPAGTHLLGIDCFGIDYAVNGRRARQRFPELRSAENLAATAPRIVAGLL</sequence>
<proteinExistence type="predicted"/>
<dbReference type="Gene3D" id="2.30.110.10">
    <property type="entry name" value="Electron Transport, Fmn-binding Protein, Chain A"/>
    <property type="match status" value="1"/>
</dbReference>
<protein>
    <submittedName>
        <fullName evidence="2">Pyridoxamine 5'-phosphate oxidase family protein</fullName>
    </submittedName>
</protein>
<dbReference type="Proteomes" id="UP001626593">
    <property type="component" value="Chromosome"/>
</dbReference>
<keyword evidence="3" id="KW-1185">Reference proteome</keyword>
<organism evidence="2 3">
    <name type="scientific">Aromatoleum evansii</name>
    <name type="common">Azoarcus evansii</name>
    <dbReference type="NCBI Taxonomy" id="59406"/>
    <lineage>
        <taxon>Bacteria</taxon>
        <taxon>Pseudomonadati</taxon>
        <taxon>Pseudomonadota</taxon>
        <taxon>Betaproteobacteria</taxon>
        <taxon>Rhodocyclales</taxon>
        <taxon>Rhodocyclaceae</taxon>
        <taxon>Aromatoleum</taxon>
    </lineage>
</organism>
<dbReference type="RefSeq" id="WP_407278954.1">
    <property type="nucleotide sequence ID" value="NZ_CP141259.1"/>
</dbReference>